<proteinExistence type="inferred from homology"/>
<name>A0ABW1VNT3_9GAMM</name>
<dbReference type="PANTHER" id="PTHR43792:SF8">
    <property type="entry name" value="[RIBOSOMAL PROTEIN US5]-ALANINE N-ACETYLTRANSFERASE"/>
    <property type="match status" value="1"/>
</dbReference>
<evidence type="ECO:0000313" key="6">
    <source>
        <dbReference type="Proteomes" id="UP001596215"/>
    </source>
</evidence>
<dbReference type="EC" id="2.3.-.-" evidence="5"/>
<dbReference type="Proteomes" id="UP001596215">
    <property type="component" value="Unassembled WGS sequence"/>
</dbReference>
<reference evidence="6" key="1">
    <citation type="journal article" date="2019" name="Int. J. Syst. Evol. Microbiol.">
        <title>The Global Catalogue of Microorganisms (GCM) 10K type strain sequencing project: providing services to taxonomists for standard genome sequencing and annotation.</title>
        <authorList>
            <consortium name="The Broad Institute Genomics Platform"/>
            <consortium name="The Broad Institute Genome Sequencing Center for Infectious Disease"/>
            <person name="Wu L."/>
            <person name="Ma J."/>
        </authorList>
    </citation>
    <scope>NUCLEOTIDE SEQUENCE [LARGE SCALE GENOMIC DNA]</scope>
    <source>
        <strain evidence="6">CGMCC 4.1530</strain>
    </source>
</reference>
<dbReference type="Pfam" id="PF13302">
    <property type="entry name" value="Acetyltransf_3"/>
    <property type="match status" value="1"/>
</dbReference>
<accession>A0ABW1VNT3</accession>
<evidence type="ECO:0000256" key="3">
    <source>
        <dbReference type="ARBA" id="ARBA00038502"/>
    </source>
</evidence>
<organism evidence="5 6">
    <name type="scientific">Tatumella punctata</name>
    <dbReference type="NCBI Taxonomy" id="399969"/>
    <lineage>
        <taxon>Bacteria</taxon>
        <taxon>Pseudomonadati</taxon>
        <taxon>Pseudomonadota</taxon>
        <taxon>Gammaproteobacteria</taxon>
        <taxon>Enterobacterales</taxon>
        <taxon>Erwiniaceae</taxon>
        <taxon>Tatumella</taxon>
    </lineage>
</organism>
<dbReference type="PANTHER" id="PTHR43792">
    <property type="entry name" value="GNAT FAMILY, PUTATIVE (AFU_ORTHOLOGUE AFUA_3G00765)-RELATED-RELATED"/>
    <property type="match status" value="1"/>
</dbReference>
<evidence type="ECO:0000259" key="4">
    <source>
        <dbReference type="Pfam" id="PF13302"/>
    </source>
</evidence>
<comment type="caution">
    <text evidence="5">The sequence shown here is derived from an EMBL/GenBank/DDBJ whole genome shotgun (WGS) entry which is preliminary data.</text>
</comment>
<dbReference type="SUPFAM" id="SSF55729">
    <property type="entry name" value="Acyl-CoA N-acyltransferases (Nat)"/>
    <property type="match status" value="1"/>
</dbReference>
<dbReference type="EMBL" id="JBHSUC010000012">
    <property type="protein sequence ID" value="MFC6362524.1"/>
    <property type="molecule type" value="Genomic_DNA"/>
</dbReference>
<comment type="similarity">
    <text evidence="3">Belongs to the acetyltransferase family. RimJ subfamily.</text>
</comment>
<keyword evidence="2 5" id="KW-0012">Acyltransferase</keyword>
<feature type="domain" description="N-acetyltransferase" evidence="4">
    <location>
        <begin position="10"/>
        <end position="150"/>
    </location>
</feature>
<dbReference type="InterPro" id="IPR000182">
    <property type="entry name" value="GNAT_dom"/>
</dbReference>
<evidence type="ECO:0000256" key="2">
    <source>
        <dbReference type="ARBA" id="ARBA00023315"/>
    </source>
</evidence>
<evidence type="ECO:0000313" key="5">
    <source>
        <dbReference type="EMBL" id="MFC6362524.1"/>
    </source>
</evidence>
<dbReference type="InterPro" id="IPR051531">
    <property type="entry name" value="N-acetyltransferase"/>
</dbReference>
<keyword evidence="1 5" id="KW-0808">Transferase</keyword>
<protein>
    <submittedName>
        <fullName evidence="5">GNAT family N-acetyltransferase</fullName>
        <ecNumber evidence="5">2.3.-.-</ecNumber>
    </submittedName>
</protein>
<gene>
    <name evidence="5" type="ORF">ACFP73_10515</name>
</gene>
<sequence>MTTPALETSRLYLRPLQAADAVQIQSVFPQWEIVRYLAARFPWPYPQNGAADFVNTVALPEMARGHGWFWSIRRKEDPQVLIGVISLSLTPDNNRGFWLDPGWQRQGYMTEACQAVTDFWFFTLGQEVLRAPKASLNRASRQLSLNSGMRLIATGTEHYLAGELASELWEITREEWIAFTAQSSPEQGGPAG</sequence>
<evidence type="ECO:0000256" key="1">
    <source>
        <dbReference type="ARBA" id="ARBA00022679"/>
    </source>
</evidence>
<keyword evidence="6" id="KW-1185">Reference proteome</keyword>
<dbReference type="Gene3D" id="3.40.630.30">
    <property type="match status" value="1"/>
</dbReference>
<dbReference type="GO" id="GO:0016746">
    <property type="term" value="F:acyltransferase activity"/>
    <property type="evidence" value="ECO:0007669"/>
    <property type="project" value="UniProtKB-KW"/>
</dbReference>
<dbReference type="InterPro" id="IPR016181">
    <property type="entry name" value="Acyl_CoA_acyltransferase"/>
</dbReference>
<dbReference type="RefSeq" id="WP_212709591.1">
    <property type="nucleotide sequence ID" value="NZ_BAAAFW010000093.1"/>
</dbReference>